<name>A0A1E3LWK2_9SPHN</name>
<dbReference type="AlphaFoldDB" id="A0A1E3LWK2"/>
<feature type="transmembrane region" description="Helical" evidence="1">
    <location>
        <begin position="298"/>
        <end position="319"/>
    </location>
</feature>
<accession>A0A1E3LWK2</accession>
<feature type="transmembrane region" description="Helical" evidence="1">
    <location>
        <begin position="331"/>
        <end position="354"/>
    </location>
</feature>
<keyword evidence="1" id="KW-0472">Membrane</keyword>
<keyword evidence="1" id="KW-0812">Transmembrane</keyword>
<dbReference type="RefSeq" id="WP_069320106.1">
    <property type="nucleotide sequence ID" value="NZ_MDDS01000018.1"/>
</dbReference>
<dbReference type="Proteomes" id="UP000094487">
    <property type="component" value="Unassembled WGS sequence"/>
</dbReference>
<dbReference type="InterPro" id="IPR022134">
    <property type="entry name" value="DUF3667"/>
</dbReference>
<feature type="transmembrane region" description="Helical" evidence="1">
    <location>
        <begin position="271"/>
        <end position="292"/>
    </location>
</feature>
<protein>
    <recommendedName>
        <fullName evidence="4">DUF3667 domain-containing protein</fullName>
    </recommendedName>
</protein>
<sequence length="355" mass="39094">MGEFDAAGEIVSGALLGRAVERRHGETRGDGHGEHGGLCLNCGTSLVGPHCHRCGQVGHVHRTIGAIGHELLHGVVHFEGKLWRTLPMLVLRPGELTRRYIHGERAHFVSPMAMFLFSVFTMFAVLQIMGVSPPAEVGTTEQFRSGLSFALEQTKDALTDAQSDRAKAEPGSERAAKLDKRIAGLNDELKKLEAVPVSLNNTRLIGDKFTTGWHRLDKGIEKANKNPGLALYKLQANSYKFSWALIPLSIPFVWLLFAWRRRYHGYDHAVFVTYSLAFMSLLFIVLTIAGAVGVSMGWLATVGLIVPPIHIFFQMKGAYRLRGWNAALRTFVLLHLITLVVLLFGLLLLGLGLVG</sequence>
<dbReference type="OrthoDB" id="9111327at2"/>
<evidence type="ECO:0000313" key="2">
    <source>
        <dbReference type="EMBL" id="ODP38171.1"/>
    </source>
</evidence>
<comment type="caution">
    <text evidence="2">The sequence shown here is derived from an EMBL/GenBank/DDBJ whole genome shotgun (WGS) entry which is preliminary data.</text>
</comment>
<evidence type="ECO:0000256" key="1">
    <source>
        <dbReference type="SAM" id="Phobius"/>
    </source>
</evidence>
<organism evidence="2 3">
    <name type="scientific">Sphingomonas turrisvirgatae</name>
    <dbReference type="NCBI Taxonomy" id="1888892"/>
    <lineage>
        <taxon>Bacteria</taxon>
        <taxon>Pseudomonadati</taxon>
        <taxon>Pseudomonadota</taxon>
        <taxon>Alphaproteobacteria</taxon>
        <taxon>Sphingomonadales</taxon>
        <taxon>Sphingomonadaceae</taxon>
        <taxon>Sphingomonas</taxon>
    </lineage>
</organism>
<feature type="transmembrane region" description="Helical" evidence="1">
    <location>
        <begin position="108"/>
        <end position="129"/>
    </location>
</feature>
<dbReference type="EMBL" id="MDDS01000018">
    <property type="protein sequence ID" value="ODP38171.1"/>
    <property type="molecule type" value="Genomic_DNA"/>
</dbReference>
<dbReference type="Pfam" id="PF12412">
    <property type="entry name" value="DUF3667"/>
    <property type="match status" value="1"/>
</dbReference>
<gene>
    <name evidence="2" type="ORF">BFL28_15150</name>
</gene>
<evidence type="ECO:0008006" key="4">
    <source>
        <dbReference type="Google" id="ProtNLM"/>
    </source>
</evidence>
<feature type="transmembrane region" description="Helical" evidence="1">
    <location>
        <begin position="241"/>
        <end position="259"/>
    </location>
</feature>
<reference evidence="2 3" key="1">
    <citation type="submission" date="2016-08" db="EMBL/GenBank/DDBJ databases">
        <title>Draft genome of the agarase producing Sphingomonas sp. MCT13.</title>
        <authorList>
            <person name="D'Andrea M.M."/>
            <person name="Rossolini G.M."/>
            <person name="Thaller M.C."/>
        </authorList>
    </citation>
    <scope>NUCLEOTIDE SEQUENCE [LARGE SCALE GENOMIC DNA]</scope>
    <source>
        <strain evidence="2 3">MCT13</strain>
    </source>
</reference>
<keyword evidence="3" id="KW-1185">Reference proteome</keyword>
<dbReference type="STRING" id="1888892.BFL28_15150"/>
<keyword evidence="1" id="KW-1133">Transmembrane helix</keyword>
<proteinExistence type="predicted"/>
<evidence type="ECO:0000313" key="3">
    <source>
        <dbReference type="Proteomes" id="UP000094487"/>
    </source>
</evidence>